<evidence type="ECO:0000313" key="13">
    <source>
        <dbReference type="Proteomes" id="UP000799438"/>
    </source>
</evidence>
<comment type="subcellular location">
    <subcellularLocation>
        <location evidence="1 10">Nucleus</location>
        <location evidence="1 10">Nucleolus</location>
    </subcellularLocation>
</comment>
<evidence type="ECO:0000256" key="9">
    <source>
        <dbReference type="ARBA" id="ARBA00062786"/>
    </source>
</evidence>
<dbReference type="InterPro" id="IPR009000">
    <property type="entry name" value="Transl_B-barrel_sf"/>
</dbReference>
<sequence length="215" mass="21598">MSFRGGARGGRGGSFGGRGGGGGFSRGGRGGGRGGFQQSYGPPDTVLEMGSFMHSCEGEMVYESINTKIPYFNAPIYLENKTPIGKVDEILGPLNSVYFTVKPQEGIVATSFKAGDKVYIGGDKLLPLEKFLPKPKPPPGAPKPKRAGGASRGGPMRGGRGGPRGGARGGRGGSFGGRGGGFGGPSRGGSRGGGFGGRGGGFGAPRGGRGRGRGF</sequence>
<dbReference type="RefSeq" id="XP_033400463.1">
    <property type="nucleotide sequence ID" value="XM_033546078.1"/>
</dbReference>
<proteinExistence type="inferred from homology"/>
<dbReference type="Gene3D" id="2.40.10.230">
    <property type="entry name" value="Probable tRNA pseudouridine synthase domain"/>
    <property type="match status" value="1"/>
</dbReference>
<dbReference type="Pfam" id="PF04410">
    <property type="entry name" value="Gar1"/>
    <property type="match status" value="1"/>
</dbReference>
<dbReference type="Proteomes" id="UP000799438">
    <property type="component" value="Unassembled WGS sequence"/>
</dbReference>
<dbReference type="InterPro" id="IPR038664">
    <property type="entry name" value="Gar1/Naf1_Cbf5-bd_sf"/>
</dbReference>
<keyword evidence="5 10" id="KW-0539">Nucleus</keyword>
<evidence type="ECO:0000256" key="4">
    <source>
        <dbReference type="ARBA" id="ARBA00022884"/>
    </source>
</evidence>
<gene>
    <name evidence="12" type="ORF">K452DRAFT_356860</name>
</gene>
<keyword evidence="3 10" id="KW-0698">rRNA processing</keyword>
<dbReference type="GeneID" id="54303584"/>
<evidence type="ECO:0000256" key="3">
    <source>
        <dbReference type="ARBA" id="ARBA00022552"/>
    </source>
</evidence>
<accession>A0A6A6BQ92</accession>
<evidence type="ECO:0000313" key="12">
    <source>
        <dbReference type="EMBL" id="KAF2144751.1"/>
    </source>
</evidence>
<dbReference type="FunFam" id="2.40.10.230:FF:000001">
    <property type="entry name" value="H/ACA ribonucleoprotein complex subunit"/>
    <property type="match status" value="1"/>
</dbReference>
<evidence type="ECO:0000256" key="7">
    <source>
        <dbReference type="ARBA" id="ARBA00038293"/>
    </source>
</evidence>
<keyword evidence="2 10" id="KW-0690">Ribosome biogenesis</keyword>
<dbReference type="GO" id="GO:0034513">
    <property type="term" value="F:box H/ACA snoRNA binding"/>
    <property type="evidence" value="ECO:0007669"/>
    <property type="project" value="TreeGrafter"/>
</dbReference>
<evidence type="ECO:0000256" key="2">
    <source>
        <dbReference type="ARBA" id="ARBA00022517"/>
    </source>
</evidence>
<dbReference type="GO" id="GO:0031429">
    <property type="term" value="C:box H/ACA snoRNP complex"/>
    <property type="evidence" value="ECO:0007669"/>
    <property type="project" value="TreeGrafter"/>
</dbReference>
<name>A0A6A6BQ92_9PEZI</name>
<comment type="function">
    <text evidence="10">Required for ribosome biogenesis. Part of a complex which catalyzes pseudouridylation of rRNA. This involves the isomerization of uridine such that the ribose is subsequently attached to C5, instead of the normal N1. Pseudouridine ("psi") residues may serve to stabilize the conformation of rRNAs.</text>
</comment>
<reference evidence="12" key="1">
    <citation type="journal article" date="2020" name="Stud. Mycol.">
        <title>101 Dothideomycetes genomes: a test case for predicting lifestyles and emergence of pathogens.</title>
        <authorList>
            <person name="Haridas S."/>
            <person name="Albert R."/>
            <person name="Binder M."/>
            <person name="Bloem J."/>
            <person name="Labutti K."/>
            <person name="Salamov A."/>
            <person name="Andreopoulos B."/>
            <person name="Baker S."/>
            <person name="Barry K."/>
            <person name="Bills G."/>
            <person name="Bluhm B."/>
            <person name="Cannon C."/>
            <person name="Castanera R."/>
            <person name="Culley D."/>
            <person name="Daum C."/>
            <person name="Ezra D."/>
            <person name="Gonzalez J."/>
            <person name="Henrissat B."/>
            <person name="Kuo A."/>
            <person name="Liang C."/>
            <person name="Lipzen A."/>
            <person name="Lutzoni F."/>
            <person name="Magnuson J."/>
            <person name="Mondo S."/>
            <person name="Nolan M."/>
            <person name="Ohm R."/>
            <person name="Pangilinan J."/>
            <person name="Park H.-J."/>
            <person name="Ramirez L."/>
            <person name="Alfaro M."/>
            <person name="Sun H."/>
            <person name="Tritt A."/>
            <person name="Yoshinaga Y."/>
            <person name="Zwiers L.-H."/>
            <person name="Turgeon B."/>
            <person name="Goodwin S."/>
            <person name="Spatafora J."/>
            <person name="Crous P."/>
            <person name="Grigoriev I."/>
        </authorList>
    </citation>
    <scope>NUCLEOTIDE SEQUENCE</scope>
    <source>
        <strain evidence="12">CBS 121167</strain>
    </source>
</reference>
<evidence type="ECO:0000256" key="10">
    <source>
        <dbReference type="RuleBase" id="RU364004"/>
    </source>
</evidence>
<feature type="region of interest" description="Disordered" evidence="11">
    <location>
        <begin position="1"/>
        <end position="40"/>
    </location>
</feature>
<dbReference type="SUPFAM" id="SSF50447">
    <property type="entry name" value="Translation proteins"/>
    <property type="match status" value="1"/>
</dbReference>
<dbReference type="PANTHER" id="PTHR23237">
    <property type="entry name" value="NUCLEOLAR PROTEIN FAMILY A MEMBER 1 SNORNP PROTEIN GAR1"/>
    <property type="match status" value="1"/>
</dbReference>
<dbReference type="OrthoDB" id="2187159at2759"/>
<evidence type="ECO:0000256" key="8">
    <source>
        <dbReference type="ARBA" id="ARBA00053712"/>
    </source>
</evidence>
<dbReference type="PANTHER" id="PTHR23237:SF6">
    <property type="entry name" value="H_ACA RIBONUCLEOPROTEIN COMPLEX SUBUNIT 1"/>
    <property type="match status" value="1"/>
</dbReference>
<comment type="function">
    <text evidence="8">Non-catalytic component of the H/ACA small nucleolar ribonucleoprotein (H/ACA snoRNP), which catalyzes pseudouridylation of rRNA and is required for ribosome biogenesis. This involves the isomerization of uridine such that the ribose is subsequently attached to C5, instead of the normal N1. Pseudouridine ('psi') residues may serve to stabilize the conformation of rRNAs. The H/ACA snoRNP complex also mediates pseudouridylation of other types of RNAs. The H/ACA snoRNP complex mediates pseudouridylation at position 93 in U2 snRNA.</text>
</comment>
<keyword evidence="13" id="KW-1185">Reference proteome</keyword>
<dbReference type="InterPro" id="IPR007504">
    <property type="entry name" value="H/ACA_rnp_Gar1/Naf1"/>
</dbReference>
<protein>
    <recommendedName>
        <fullName evidence="10">H/ACA ribonucleoprotein complex subunit</fullName>
    </recommendedName>
</protein>
<feature type="compositionally biased region" description="Gly residues" evidence="11">
    <location>
        <begin position="1"/>
        <end position="35"/>
    </location>
</feature>
<dbReference type="AlphaFoldDB" id="A0A6A6BQ92"/>
<keyword evidence="6 10" id="KW-0687">Ribonucleoprotein</keyword>
<dbReference type="GO" id="GO:0000454">
    <property type="term" value="P:snoRNA guided rRNA pseudouridine synthesis"/>
    <property type="evidence" value="ECO:0007669"/>
    <property type="project" value="TreeGrafter"/>
</dbReference>
<feature type="region of interest" description="Disordered" evidence="11">
    <location>
        <begin position="130"/>
        <end position="215"/>
    </location>
</feature>
<dbReference type="EMBL" id="ML995479">
    <property type="protein sequence ID" value="KAF2144751.1"/>
    <property type="molecule type" value="Genomic_DNA"/>
</dbReference>
<evidence type="ECO:0000256" key="1">
    <source>
        <dbReference type="ARBA" id="ARBA00004604"/>
    </source>
</evidence>
<comment type="subunit">
    <text evidence="9 10">Component of the small nucleolar ribonucleoprotein particles containing H/ACA-type snoRNAs (H/ACA snoRNPs).</text>
</comment>
<comment type="similarity">
    <text evidence="7 10">Belongs to the GAR1 family.</text>
</comment>
<organism evidence="12 13">
    <name type="scientific">Aplosporella prunicola CBS 121167</name>
    <dbReference type="NCBI Taxonomy" id="1176127"/>
    <lineage>
        <taxon>Eukaryota</taxon>
        <taxon>Fungi</taxon>
        <taxon>Dikarya</taxon>
        <taxon>Ascomycota</taxon>
        <taxon>Pezizomycotina</taxon>
        <taxon>Dothideomycetes</taxon>
        <taxon>Dothideomycetes incertae sedis</taxon>
        <taxon>Botryosphaeriales</taxon>
        <taxon>Aplosporellaceae</taxon>
        <taxon>Aplosporella</taxon>
    </lineage>
</organism>
<evidence type="ECO:0000256" key="6">
    <source>
        <dbReference type="ARBA" id="ARBA00023274"/>
    </source>
</evidence>
<evidence type="ECO:0000256" key="11">
    <source>
        <dbReference type="SAM" id="MobiDB-lite"/>
    </source>
</evidence>
<evidence type="ECO:0000256" key="5">
    <source>
        <dbReference type="ARBA" id="ARBA00023242"/>
    </source>
</evidence>
<keyword evidence="4 10" id="KW-0694">RNA-binding</keyword>
<feature type="compositionally biased region" description="Gly residues" evidence="11">
    <location>
        <begin position="150"/>
        <end position="207"/>
    </location>
</feature>